<dbReference type="CDD" id="cd00614">
    <property type="entry name" value="CGS_like"/>
    <property type="match status" value="1"/>
</dbReference>
<dbReference type="Proteomes" id="UP000035170">
    <property type="component" value="Unassembled WGS sequence"/>
</dbReference>
<gene>
    <name evidence="10" type="primary">metC2</name>
    <name evidence="10" type="ORF">VPARA_64440</name>
</gene>
<dbReference type="InterPro" id="IPR054542">
    <property type="entry name" value="Cys_met_metab_PP"/>
</dbReference>
<keyword evidence="3 8" id="KW-0663">Pyridoxal phosphate</keyword>
<dbReference type="PROSITE" id="PS00868">
    <property type="entry name" value="CYS_MET_METAB_PP"/>
    <property type="match status" value="1"/>
</dbReference>
<dbReference type="GO" id="GO:0030170">
    <property type="term" value="F:pyridoxal phosphate binding"/>
    <property type="evidence" value="ECO:0007669"/>
    <property type="project" value="InterPro"/>
</dbReference>
<evidence type="ECO:0000256" key="9">
    <source>
        <dbReference type="RuleBase" id="RU362118"/>
    </source>
</evidence>
<evidence type="ECO:0000313" key="11">
    <source>
        <dbReference type="Proteomes" id="UP000035170"/>
    </source>
</evidence>
<dbReference type="EC" id="4.4.1.8" evidence="10"/>
<dbReference type="InterPro" id="IPR006233">
    <property type="entry name" value="Cys_b_lyase_bac"/>
</dbReference>
<dbReference type="InterPro" id="IPR015422">
    <property type="entry name" value="PyrdxlP-dep_Trfase_small"/>
</dbReference>
<dbReference type="EMBL" id="JZWI01000053">
    <property type="protein sequence ID" value="KLN52424.1"/>
    <property type="molecule type" value="Genomic_DNA"/>
</dbReference>
<comment type="catalytic activity">
    <reaction evidence="6">
        <text>L,L-cystathionine + H2O = L-homocysteine + pyruvate + NH4(+)</text>
        <dbReference type="Rhea" id="RHEA:13965"/>
        <dbReference type="ChEBI" id="CHEBI:15361"/>
        <dbReference type="ChEBI" id="CHEBI:15377"/>
        <dbReference type="ChEBI" id="CHEBI:28938"/>
        <dbReference type="ChEBI" id="CHEBI:58161"/>
        <dbReference type="ChEBI" id="CHEBI:58199"/>
    </reaction>
</comment>
<dbReference type="GO" id="GO:0019346">
    <property type="term" value="P:transsulfuration"/>
    <property type="evidence" value="ECO:0007669"/>
    <property type="project" value="InterPro"/>
</dbReference>
<dbReference type="InterPro" id="IPR000277">
    <property type="entry name" value="Cys/Met-Metab_PyrdxlP-dep_enz"/>
</dbReference>
<dbReference type="AlphaFoldDB" id="A0A0H2LQ90"/>
<dbReference type="RefSeq" id="WP_047787500.1">
    <property type="nucleotide sequence ID" value="NZ_JZWI01000053.1"/>
</dbReference>
<evidence type="ECO:0000256" key="7">
    <source>
        <dbReference type="ARBA" id="ARBA00047625"/>
    </source>
</evidence>
<comment type="caution">
    <text evidence="10">The sequence shown here is derived from an EMBL/GenBank/DDBJ whole genome shotgun (WGS) entry which is preliminary data.</text>
</comment>
<evidence type="ECO:0000256" key="3">
    <source>
        <dbReference type="ARBA" id="ARBA00022898"/>
    </source>
</evidence>
<dbReference type="GO" id="GO:0019450">
    <property type="term" value="P:L-cysteine catabolic process to pyruvate"/>
    <property type="evidence" value="ECO:0007669"/>
    <property type="project" value="TreeGrafter"/>
</dbReference>
<keyword evidence="4 10" id="KW-0456">Lyase</keyword>
<evidence type="ECO:0000256" key="5">
    <source>
        <dbReference type="ARBA" id="ARBA00046315"/>
    </source>
</evidence>
<keyword evidence="11" id="KW-1185">Reference proteome</keyword>
<dbReference type="PANTHER" id="PTHR43500:SF1">
    <property type="entry name" value="CYSTATHIONINE BETA-LYASE-RELATED"/>
    <property type="match status" value="1"/>
</dbReference>
<proteinExistence type="inferred from homology"/>
<protein>
    <submittedName>
        <fullName evidence="10">Cystathionine beta-lyase</fullName>
        <ecNumber evidence="10">4.4.1.8</ecNumber>
    </submittedName>
</protein>
<feature type="modified residue" description="N6-(pyridoxal phosphate)lysine" evidence="8">
    <location>
        <position position="216"/>
    </location>
</feature>
<dbReference type="Gene3D" id="3.40.640.10">
    <property type="entry name" value="Type I PLP-dependent aspartate aminotransferase-like (Major domain)"/>
    <property type="match status" value="1"/>
</dbReference>
<comment type="similarity">
    <text evidence="2 9">Belongs to the trans-sulfuration enzymes family.</text>
</comment>
<organism evidence="10 11">
    <name type="scientific">Variovorax paradoxus</name>
    <dbReference type="NCBI Taxonomy" id="34073"/>
    <lineage>
        <taxon>Bacteria</taxon>
        <taxon>Pseudomonadati</taxon>
        <taxon>Pseudomonadota</taxon>
        <taxon>Betaproteobacteria</taxon>
        <taxon>Burkholderiales</taxon>
        <taxon>Comamonadaceae</taxon>
        <taxon>Variovorax</taxon>
    </lineage>
</organism>
<reference evidence="10 11" key="1">
    <citation type="submission" date="2015-03" db="EMBL/GenBank/DDBJ databases">
        <title>Genome sequence of Variovorax paradoxus TBEA6.</title>
        <authorList>
            <person name="Poehlein A."/>
            <person name="Schuldes J."/>
            <person name="Wuebbeler J.H."/>
            <person name="Hiessl S."/>
            <person name="Steinbuechel A."/>
            <person name="Daniel R."/>
        </authorList>
    </citation>
    <scope>NUCLEOTIDE SEQUENCE [LARGE SCALE GENOMIC DNA]</scope>
    <source>
        <strain evidence="10 11">TBEA6</strain>
    </source>
</reference>
<evidence type="ECO:0000256" key="1">
    <source>
        <dbReference type="ARBA" id="ARBA00001933"/>
    </source>
</evidence>
<comment type="cofactor">
    <cofactor evidence="1 9">
        <name>pyridoxal 5'-phosphate</name>
        <dbReference type="ChEBI" id="CHEBI:597326"/>
    </cofactor>
</comment>
<name>A0A0H2LQ90_VARPD</name>
<dbReference type="PANTHER" id="PTHR43500">
    <property type="entry name" value="CYSTATHIONINE BETA-LYASE-RELATED"/>
    <property type="match status" value="1"/>
</dbReference>
<dbReference type="InterPro" id="IPR015421">
    <property type="entry name" value="PyrdxlP-dep_Trfase_major"/>
</dbReference>
<evidence type="ECO:0000256" key="8">
    <source>
        <dbReference type="PIRSR" id="PIRSR001434-2"/>
    </source>
</evidence>
<dbReference type="InterPro" id="IPR015424">
    <property type="entry name" value="PyrdxlP-dep_Trfase"/>
</dbReference>
<dbReference type="PIRSF" id="PIRSF001434">
    <property type="entry name" value="CGS"/>
    <property type="match status" value="1"/>
</dbReference>
<dbReference type="GO" id="GO:0047804">
    <property type="term" value="F:cysteine-S-conjugate beta-lyase activity"/>
    <property type="evidence" value="ECO:0007669"/>
    <property type="project" value="UniProtKB-EC"/>
</dbReference>
<dbReference type="SUPFAM" id="SSF53383">
    <property type="entry name" value="PLP-dependent transferases"/>
    <property type="match status" value="1"/>
</dbReference>
<accession>A0A0H2LQ90</accession>
<evidence type="ECO:0000256" key="2">
    <source>
        <dbReference type="ARBA" id="ARBA00009077"/>
    </source>
</evidence>
<dbReference type="Gene3D" id="3.90.1150.10">
    <property type="entry name" value="Aspartate Aminotransferase, domain 1"/>
    <property type="match status" value="1"/>
</dbReference>
<evidence type="ECO:0000256" key="6">
    <source>
        <dbReference type="ARBA" id="ARBA00047517"/>
    </source>
</evidence>
<dbReference type="Pfam" id="PF01053">
    <property type="entry name" value="Cys_Met_Meta_PP"/>
    <property type="match status" value="1"/>
</dbReference>
<comment type="catalytic activity">
    <reaction evidence="7">
        <text>an S-substituted L-cysteine + H2O = a thiol + pyruvate + NH4(+)</text>
        <dbReference type="Rhea" id="RHEA:18121"/>
        <dbReference type="ChEBI" id="CHEBI:15361"/>
        <dbReference type="ChEBI" id="CHEBI:15377"/>
        <dbReference type="ChEBI" id="CHEBI:28938"/>
        <dbReference type="ChEBI" id="CHEBI:29256"/>
        <dbReference type="ChEBI" id="CHEBI:58717"/>
        <dbReference type="EC" id="4.4.1.13"/>
    </reaction>
</comment>
<dbReference type="NCBIfam" id="TIGR01324">
    <property type="entry name" value="cysta_beta_ly_B"/>
    <property type="match status" value="1"/>
</dbReference>
<comment type="pathway">
    <text evidence="5">Amino-acid biosynthesis; L-methionine biosynthesis via de novo pathway; L-homocysteine from L-cystathionine: step 1/1.</text>
</comment>
<evidence type="ECO:0000256" key="4">
    <source>
        <dbReference type="ARBA" id="ARBA00023239"/>
    </source>
</evidence>
<dbReference type="FunFam" id="3.40.640.10:FF:000046">
    <property type="entry name" value="Cystathionine gamma-lyase"/>
    <property type="match status" value="1"/>
</dbReference>
<dbReference type="PATRIC" id="fig|34073.19.peg.6638"/>
<evidence type="ECO:0000313" key="10">
    <source>
        <dbReference type="EMBL" id="KLN52424.1"/>
    </source>
</evidence>
<sequence>MSDSSKDPAGQALDTRLAHTGKAPAYFGGSPVNTPLVRASTVLFDSVAAMRETRARRGEERAFSYGARGTPTTFALEDAVSELEGAHRTRLFPTGLAAIGMVLLSYLKPGDHVLMSDSVYEPARNLVHSFLDPYGIRCTFFAADGSGIEELFEPNTRLVYAECPGSLVYEMCDLPKLAELAHSRGALVAADNTWGSGVQYRPLALGADISLMAATKYLSGHSDVMMGTVATTREAWQPLNERCDAFGMTVSPDDAWLVLRGMRTLSARLQMHERHAMEVAHWLEARPEVAAVFCPALPQHPGHELWKRDCRGTNGLVSFELQPGIENAAVERFVDALSLFGRGASWGGYESLVAWANMRAARSVTDWSQRGAVVRLHVGLEAPSDLLRDLDCGFAALGAG</sequence>